<dbReference type="RefSeq" id="WP_091429557.1">
    <property type="nucleotide sequence ID" value="NZ_FNMV01000002.1"/>
</dbReference>
<name>A0A1H2SZA7_9FLAO</name>
<evidence type="ECO:0000256" key="1">
    <source>
        <dbReference type="SAM" id="SignalP"/>
    </source>
</evidence>
<feature type="chain" id="PRO_5011484739" description="MORN repeat variant" evidence="1">
    <location>
        <begin position="20"/>
        <end position="177"/>
    </location>
</feature>
<reference evidence="3" key="1">
    <citation type="submission" date="2016-10" db="EMBL/GenBank/DDBJ databases">
        <authorList>
            <person name="Varghese N."/>
            <person name="Submissions S."/>
        </authorList>
    </citation>
    <scope>NUCLEOTIDE SEQUENCE [LARGE SCALE GENOMIC DNA]</scope>
    <source>
        <strain evidence="3">DSM 15718</strain>
    </source>
</reference>
<keyword evidence="1" id="KW-0732">Signal</keyword>
<keyword evidence="3" id="KW-1185">Reference proteome</keyword>
<sequence length="177" mass="19818">MKIIVLGMAAFLFSVNIQAQNKNVKTEVKTNITTIKDSQGEKKLVETKEIQEVQNLELNDANSNVLNKDIKESPVEVTATTKVTADGVTKLIDVDRSAYYELDGTKYQVSTDKKGYSVFMPDGKKAAILRKTSNNNYIYKSGNKTSFGHFNSDGNMILETYDDKTDTITITTYHIEK</sequence>
<evidence type="ECO:0000313" key="3">
    <source>
        <dbReference type="Proteomes" id="UP000198569"/>
    </source>
</evidence>
<feature type="signal peptide" evidence="1">
    <location>
        <begin position="1"/>
        <end position="19"/>
    </location>
</feature>
<accession>A0A1H2SZA7</accession>
<dbReference type="EMBL" id="FNMV01000002">
    <property type="protein sequence ID" value="SDW36369.1"/>
    <property type="molecule type" value="Genomic_DNA"/>
</dbReference>
<dbReference type="Proteomes" id="UP000198569">
    <property type="component" value="Unassembled WGS sequence"/>
</dbReference>
<dbReference type="AlphaFoldDB" id="A0A1H2SZA7"/>
<organism evidence="2 3">
    <name type="scientific">Flavobacterium degerlachei</name>
    <dbReference type="NCBI Taxonomy" id="229203"/>
    <lineage>
        <taxon>Bacteria</taxon>
        <taxon>Pseudomonadati</taxon>
        <taxon>Bacteroidota</taxon>
        <taxon>Flavobacteriia</taxon>
        <taxon>Flavobacteriales</taxon>
        <taxon>Flavobacteriaceae</taxon>
        <taxon>Flavobacterium</taxon>
    </lineage>
</organism>
<dbReference type="OrthoDB" id="1144137at2"/>
<evidence type="ECO:0000313" key="2">
    <source>
        <dbReference type="EMBL" id="SDW36369.1"/>
    </source>
</evidence>
<proteinExistence type="predicted"/>
<evidence type="ECO:0008006" key="4">
    <source>
        <dbReference type="Google" id="ProtNLM"/>
    </source>
</evidence>
<gene>
    <name evidence="2" type="ORF">SAMN05444338_102208</name>
</gene>
<protein>
    <recommendedName>
        <fullName evidence="4">MORN repeat variant</fullName>
    </recommendedName>
</protein>